<feature type="non-terminal residue" evidence="1">
    <location>
        <position position="232"/>
    </location>
</feature>
<dbReference type="EMBL" id="QNUK01000427">
    <property type="protein sequence ID" value="KAF5893561.1"/>
    <property type="molecule type" value="Genomic_DNA"/>
</dbReference>
<dbReference type="Gene3D" id="3.40.50.300">
    <property type="entry name" value="P-loop containing nucleotide triphosphate hydrolases"/>
    <property type="match status" value="1"/>
</dbReference>
<dbReference type="PANTHER" id="PTHR14241">
    <property type="entry name" value="INTERFERON-INDUCED PROTEIN 44"/>
    <property type="match status" value="1"/>
</dbReference>
<dbReference type="Proteomes" id="UP000727407">
    <property type="component" value="Unassembled WGS sequence"/>
</dbReference>
<dbReference type="OrthoDB" id="25620at2759"/>
<sequence>QDAMLKTLKAFKICNEVKELRYLVYGPVGAGKSSTINTIRSIFEGRQFVNCLAAPGSTLSHTLCYESFRFANEEEAFPFAFYDIMGAEAKGVENKGVQTQDVISALKGNIKEGYMFNPTTPVSEKNKYYINNPSLSDQMHCLVFVVPGDVATVVESDFLKTLNIVRKTASRMGIPQVVFMTRVDLTCSLVKNNLHNIYKSKKIRINMQKYSHALGVPVNCIFPVLNYHDETH</sequence>
<evidence type="ECO:0000313" key="2">
    <source>
        <dbReference type="Proteomes" id="UP000727407"/>
    </source>
</evidence>
<protein>
    <submittedName>
        <fullName evidence="1">Interferon-induced protein 44-like</fullName>
    </submittedName>
</protein>
<dbReference type="InterPro" id="IPR027417">
    <property type="entry name" value="P-loop_NTPase"/>
</dbReference>
<name>A0A8J4TBJ0_CLAMG</name>
<keyword evidence="2" id="KW-1185">Reference proteome</keyword>
<dbReference type="CDD" id="cd00882">
    <property type="entry name" value="Ras_like_GTPase"/>
    <property type="match status" value="1"/>
</dbReference>
<dbReference type="AlphaFoldDB" id="A0A8J4TBJ0"/>
<accession>A0A8J4TBJ0</accession>
<gene>
    <name evidence="1" type="ORF">DAT39_016733</name>
</gene>
<reference evidence="1" key="1">
    <citation type="submission" date="2020-07" db="EMBL/GenBank/DDBJ databases">
        <title>Clarias magur genome sequencing, assembly and annotation.</title>
        <authorList>
            <person name="Kushwaha B."/>
            <person name="Kumar R."/>
            <person name="Das P."/>
            <person name="Joshi C.G."/>
            <person name="Kumar D."/>
            <person name="Nagpure N.S."/>
            <person name="Pandey M."/>
            <person name="Agarwal S."/>
            <person name="Srivastava S."/>
            <person name="Singh M."/>
            <person name="Sahoo L."/>
            <person name="Jayasankar P."/>
            <person name="Meher P.K."/>
            <person name="Koringa P.G."/>
            <person name="Iquebal M.A."/>
            <person name="Das S.P."/>
            <person name="Bit A."/>
            <person name="Patnaik S."/>
            <person name="Patel N."/>
            <person name="Shah T.M."/>
            <person name="Hinsu A."/>
            <person name="Jena J.K."/>
        </authorList>
    </citation>
    <scope>NUCLEOTIDE SEQUENCE</scope>
    <source>
        <strain evidence="1">CIFAMagur01</strain>
        <tissue evidence="1">Testis</tissue>
    </source>
</reference>
<comment type="caution">
    <text evidence="1">The sequence shown here is derived from an EMBL/GenBank/DDBJ whole genome shotgun (WGS) entry which is preliminary data.</text>
</comment>
<dbReference type="PANTHER" id="PTHR14241:SF1">
    <property type="entry name" value="INTERFERON-INDUCED PROTEIN 44-RELATED"/>
    <property type="match status" value="1"/>
</dbReference>
<dbReference type="SUPFAM" id="SSF52540">
    <property type="entry name" value="P-loop containing nucleoside triphosphate hydrolases"/>
    <property type="match status" value="1"/>
</dbReference>
<proteinExistence type="predicted"/>
<feature type="non-terminal residue" evidence="1">
    <location>
        <position position="1"/>
    </location>
</feature>
<organism evidence="1 2">
    <name type="scientific">Clarias magur</name>
    <name type="common">Asian catfish</name>
    <name type="synonym">Macropteronotus magur</name>
    <dbReference type="NCBI Taxonomy" id="1594786"/>
    <lineage>
        <taxon>Eukaryota</taxon>
        <taxon>Metazoa</taxon>
        <taxon>Chordata</taxon>
        <taxon>Craniata</taxon>
        <taxon>Vertebrata</taxon>
        <taxon>Euteleostomi</taxon>
        <taxon>Actinopterygii</taxon>
        <taxon>Neopterygii</taxon>
        <taxon>Teleostei</taxon>
        <taxon>Ostariophysi</taxon>
        <taxon>Siluriformes</taxon>
        <taxon>Clariidae</taxon>
        <taxon>Clarias</taxon>
    </lineage>
</organism>
<evidence type="ECO:0000313" key="1">
    <source>
        <dbReference type="EMBL" id="KAF5893561.1"/>
    </source>
</evidence>
<dbReference type="GO" id="GO:0006955">
    <property type="term" value="P:immune response"/>
    <property type="evidence" value="ECO:0007669"/>
    <property type="project" value="TreeGrafter"/>
</dbReference>